<dbReference type="Proteomes" id="UP000199032">
    <property type="component" value="Unassembled WGS sequence"/>
</dbReference>
<dbReference type="EMBL" id="CZQA01000009">
    <property type="protein sequence ID" value="CUS36699.1"/>
    <property type="molecule type" value="Genomic_DNA"/>
</dbReference>
<keyword evidence="2" id="KW-1185">Reference proteome</keyword>
<reference evidence="1 2" key="1">
    <citation type="submission" date="2015-10" db="EMBL/GenBank/DDBJ databases">
        <authorList>
            <person name="Gilbert D.G."/>
        </authorList>
    </citation>
    <scope>NUCLEOTIDE SEQUENCE [LARGE SCALE GENOMIC DNA]</scope>
    <source>
        <strain evidence="1">COMA1</strain>
    </source>
</reference>
<sequence length="98" mass="11279">MIDRTRPLWHTPPVDSITEQDIAHALDVLGLTHPFTVEDLERAKRVQLYTWTPSRYAGLTNNPSQYTQEFRKAEEMTRTVEAAYALISTVFIPDDSDQ</sequence>
<accession>A0A0S4LL95</accession>
<name>A0A0S4LL95_9BACT</name>
<proteinExistence type="predicted"/>
<protein>
    <submittedName>
        <fullName evidence="1">Uncharacterized protein</fullName>
    </submittedName>
</protein>
<gene>
    <name evidence="1" type="ORF">COMA1_30193</name>
</gene>
<dbReference type="AlphaFoldDB" id="A0A0S4LL95"/>
<evidence type="ECO:0000313" key="2">
    <source>
        <dbReference type="Proteomes" id="UP000199032"/>
    </source>
</evidence>
<evidence type="ECO:0000313" key="1">
    <source>
        <dbReference type="EMBL" id="CUS36699.1"/>
    </source>
</evidence>
<dbReference type="RefSeq" id="WP_245631077.1">
    <property type="nucleotide sequence ID" value="NZ_CZQA01000009.1"/>
</dbReference>
<organism evidence="1 2">
    <name type="scientific">Candidatus Nitrospira nitrosa</name>
    <dbReference type="NCBI Taxonomy" id="1742972"/>
    <lineage>
        <taxon>Bacteria</taxon>
        <taxon>Pseudomonadati</taxon>
        <taxon>Nitrospirota</taxon>
        <taxon>Nitrospiria</taxon>
        <taxon>Nitrospirales</taxon>
        <taxon>Nitrospiraceae</taxon>
        <taxon>Nitrospira</taxon>
    </lineage>
</organism>